<dbReference type="Pfam" id="PF18912">
    <property type="entry name" value="DZR_2"/>
    <property type="match status" value="1"/>
</dbReference>
<name>A0A1F6U1Q3_9PROT</name>
<gene>
    <name evidence="4" type="ORF">A3A87_05885</name>
</gene>
<evidence type="ECO:0000259" key="3">
    <source>
        <dbReference type="Pfam" id="PF18912"/>
    </source>
</evidence>
<evidence type="ECO:0000313" key="5">
    <source>
        <dbReference type="Proteomes" id="UP000179037"/>
    </source>
</evidence>
<evidence type="ECO:0000313" key="4">
    <source>
        <dbReference type="EMBL" id="OGI51296.1"/>
    </source>
</evidence>
<feature type="domain" description="Double zinc ribbon" evidence="3">
    <location>
        <begin position="16"/>
        <end position="72"/>
    </location>
</feature>
<comment type="caution">
    <text evidence="4">The sequence shown here is derived from an EMBL/GenBank/DDBJ whole genome shotgun (WGS) entry which is preliminary data.</text>
</comment>
<comment type="similarity">
    <text evidence="1">Belongs to the ComF/GntX family.</text>
</comment>
<dbReference type="InterPro" id="IPR051910">
    <property type="entry name" value="ComF/GntX_DNA_util-trans"/>
</dbReference>
<dbReference type="Gene3D" id="3.40.50.2020">
    <property type="match status" value="1"/>
</dbReference>
<protein>
    <recommendedName>
        <fullName evidence="6">ComF family protein</fullName>
    </recommendedName>
</protein>
<dbReference type="AlphaFoldDB" id="A0A1F6U1Q3"/>
<evidence type="ECO:0000256" key="1">
    <source>
        <dbReference type="ARBA" id="ARBA00008007"/>
    </source>
</evidence>
<dbReference type="SUPFAM" id="SSF53271">
    <property type="entry name" value="PRTase-like"/>
    <property type="match status" value="1"/>
</dbReference>
<feature type="domain" description="Phosphoribosyltransferase" evidence="2">
    <location>
        <begin position="147"/>
        <end position="237"/>
    </location>
</feature>
<evidence type="ECO:0000259" key="2">
    <source>
        <dbReference type="Pfam" id="PF00156"/>
    </source>
</evidence>
<accession>A0A1F6U1Q3</accession>
<dbReference type="STRING" id="1817768.A3A87_05885"/>
<dbReference type="EMBL" id="MFTC01000044">
    <property type="protein sequence ID" value="OGI51296.1"/>
    <property type="molecule type" value="Genomic_DNA"/>
</dbReference>
<proteinExistence type="inferred from homology"/>
<dbReference type="InterPro" id="IPR044005">
    <property type="entry name" value="DZR_2"/>
</dbReference>
<dbReference type="PANTHER" id="PTHR47505">
    <property type="entry name" value="DNA UTILIZATION PROTEIN YHGH"/>
    <property type="match status" value="1"/>
</dbReference>
<evidence type="ECO:0008006" key="6">
    <source>
        <dbReference type="Google" id="ProtNLM"/>
    </source>
</evidence>
<dbReference type="PANTHER" id="PTHR47505:SF1">
    <property type="entry name" value="DNA UTILIZATION PROTEIN YHGH"/>
    <property type="match status" value="1"/>
</dbReference>
<reference evidence="4 5" key="1">
    <citation type="journal article" date="2016" name="Nat. Commun.">
        <title>Thousands of microbial genomes shed light on interconnected biogeochemical processes in an aquifer system.</title>
        <authorList>
            <person name="Anantharaman K."/>
            <person name="Brown C.T."/>
            <person name="Hug L.A."/>
            <person name="Sharon I."/>
            <person name="Castelle C.J."/>
            <person name="Probst A.J."/>
            <person name="Thomas B.C."/>
            <person name="Singh A."/>
            <person name="Wilkins M.J."/>
            <person name="Karaoz U."/>
            <person name="Brodie E.L."/>
            <person name="Williams K.H."/>
            <person name="Hubbard S.S."/>
            <person name="Banfield J.F."/>
        </authorList>
    </citation>
    <scope>NUCLEOTIDE SEQUENCE [LARGE SCALE GENOMIC DNA]</scope>
</reference>
<dbReference type="InterPro" id="IPR000836">
    <property type="entry name" value="PRTase_dom"/>
</dbReference>
<dbReference type="InterPro" id="IPR029057">
    <property type="entry name" value="PRTase-like"/>
</dbReference>
<sequence length="239" mass="26449">MPESSKTVPTRTKNIHRWLWPHNCLLCHARAPAGKDLCAACDRSLPRAQGACPRCGAPGAVVGTDAICGECQKHPPAYDGTRAVFRYASPVDRLIQHLKYHGRLELSRVLGGYLAEHMLTLDDALPDVMVPVPLHVSRLRDRGYNQSLEIARFVAKQLQVPLDWQGTQRIRPTAPQTELPRDQRRKNVRGAFTASRVFAGQRVAIVDDVMTSGHTANALAETLLKSGAREVRVWVVARA</sequence>
<dbReference type="Proteomes" id="UP000179037">
    <property type="component" value="Unassembled WGS sequence"/>
</dbReference>
<organism evidence="4 5">
    <name type="scientific">Candidatus Muproteobacteria bacterium RIFCSPLOWO2_01_FULL_60_18</name>
    <dbReference type="NCBI Taxonomy" id="1817768"/>
    <lineage>
        <taxon>Bacteria</taxon>
        <taxon>Pseudomonadati</taxon>
        <taxon>Pseudomonadota</taxon>
        <taxon>Candidatus Muproteobacteria</taxon>
    </lineage>
</organism>
<dbReference type="Pfam" id="PF00156">
    <property type="entry name" value="Pribosyltran"/>
    <property type="match status" value="1"/>
</dbReference>
<dbReference type="CDD" id="cd06223">
    <property type="entry name" value="PRTases_typeI"/>
    <property type="match status" value="1"/>
</dbReference>